<sequence>MLQEKTLQAIKEKLSEDEKIALTFLEGILMERGGDEFLNKYGLDESICILYRKYDRRDFNSFVLFIDSKGWLKEVLLYIMSTLNARNAVEIALGNYNEPDKNILKDRLKKETISYFKDLTELFRRDTSIYLPPWDHILYTNLVKISRAFSFEEIAKHIVNHVIIKQLNKEEKDSLDFLGDSVTKSGHKRPNPTKQGYYSFIVYVTVDELKIVLSNITTTLNAKKVAEQTLSNYVGVKKDIFNKMLKNLESQYERYLGLSLNSNSLDNVYDDLSKEINVPRLKSVADSISYYISEVKLLNDEETDALNFFEGSITELNPDDPDDHKLITHSKEDFYLLVENVGIDNLQKVLSDIVITLNARKVAEEAIKNYDSPMKDILVQRLQNIKASYIKYLKNICNTHSFDEIYNNLSVKTDDVFQFKSIVNFINYHEIMKQLNEKEKDALAFLEDSVTNPNSDDPDDDNLITHSKQAFYLLIMETDDINKLQSALSNIVSALNTKQVAETLLANYNGPDRDALAQQLKDTKVKYVGYLKRMCDTYFSDEMYSNLSEQIYDEFQFKVIADKIRFYNDVIKRLDENEREALMFLEKAIMNFNPDDPDDHKITIQAKENYMQFILNTNDISKLRVVLSDIVKTLDVKQETEKILASYDWLNKDLLTQKLQDAEVVYMKYLKSIYNSFEETHDRLSGKTDSVVEFRSITDAVRRYSYVYDNVIVKLDENYKDALMFFEEAITNFNPDDPDDHKITIQAKEKYMRFILGTNDIFHLRVVLSIVLTSIIKTVDVKQEAEKVLANYDGLDKDVLAQKLQDAEIKYMKYVKSTYKHFEGRYDELSEKTDSVVEFRSIIDEIRRYGDVYKNVIEKLNENEREALMFLEKAIMNFNSDDPDDHKITIQAKESYIQCIRNTNDISNLKIALSDIVKTLDVKQETEKVLANYDWIDKDAFTQKLQDTKIKYVKYLKSICNTFEGMYDRLSDKTNDASEFRSIADEIRLYSNVYDKIIRNLNDDEREAIIFLKNSITDSNVGYPGDHFITYSKDDFYRFLLSRNIYEVREIASGIVEALKVKKVAERFVENYNDLLKYDFMGQVRGGEIHYMRELKGLCSINYRSFPVSERHLVTFDDMHRFLAKRAVIVGKFQFEYVLMYMRSFRDGYHDFIGKFSNEEKIALTFLENAITNPNPDDVDDNKFKVHTKEEFHKFKFRTEIANLKLILSDIVKVLHLKQAAEEVIKKYAEPEKIMFEGILKDENVKYIKHLKRIFNIPYLFRGITDNNLVLEGYDTFLLECIVNDMYRYYNVFSKITERLNDRENDALIFLGDAITNSNPDDHNLVIHTKEDFNSCIRKLSIYRLKTILFQIILTLNAKKAVEQVIANYNELIRDVYTQKLRDEEIRYIKYLRGICGSCDEMYENLSNNANHSSQFRNVLDTIKSYPAIYSDIVKQLSSGEKTTLTFLENAVTRPNPDEPDEHNMILQAKENYIQFILNMSDIIKLKKILSGIVSTLNAKKLVEDFLKNYSQPGKYILVQKLEDEEIRYMGHLKSICNVSSSEKEMIDKLLEESNNSSGFRLVLSTVKYYADICSDIVKQLNSGEKTALTFLENAVTSPNPDGPDDHRLTMHAKEGYNQLILNRYDIIRLKKILSGIVSTLNIKKKVEETLAKYKIPEGHILAQMLKDLDVRYIKYLKSICDTSSFEEMYRNLSSKADSSSGFKSILYVIDSYNNISKRLSEKEKDALDFIGNSLQTSNLDKDKLEDRELTMHLKEKYKQFILDVDDVVILRAALSNVVRTLETKKMLENVIGCYIGIDYDVFKQKFVDAEIKYVNYLKNIFNTFNGLYDNLSGKTDYLFQFKSILDTINPYADVIDSNIMKQLDDNEKSALIILGNSITNPNSFDPDDHKFITHSKENFNRFILEIGIDKFKEILSEILATLNAKKTAEKALKQYNGLGKSILIQRLKNVEMGYLKLLKRDCNTDDFDNMYRNLSRKTNNEILFENIIDDIPNYQKIVDQLDQNENNAFVFLERCIIKFKPDNPNDYSLMVLRTQNFNKFVLGEDTYLLRIILSKIILILNIIKKAKGTFMNYMNYKGIIRNKFMQRLQDEEAKYMKDVQDSCDSYYELYNNLFRISSLYRFEKILIVFARLLKISWKI</sequence>
<dbReference type="PATRIC" id="fig|1432657.3.peg.1404"/>
<dbReference type="NCBIfam" id="NF047534">
    <property type="entry name" value="lipo_BTA121_dup"/>
    <property type="match status" value="7"/>
</dbReference>
<evidence type="ECO:0000313" key="2">
    <source>
        <dbReference type="Proteomes" id="UP000019148"/>
    </source>
</evidence>
<evidence type="ECO:0000313" key="1">
    <source>
        <dbReference type="EMBL" id="ETZ17643.1"/>
    </source>
</evidence>
<accession>W6TGX9</accession>
<name>W6TGX9_9SPIR</name>
<reference evidence="1 2" key="1">
    <citation type="submission" date="2013-12" db="EMBL/GenBank/DDBJ databases">
        <title>Comparative genomics of relapsing fever spirochetes.</title>
        <authorList>
            <person name="Schwan T.G."/>
            <person name="Raffel S.J."/>
            <person name="Porcella S.F."/>
        </authorList>
    </citation>
    <scope>NUCLEOTIDE SEQUENCE [LARGE SCALE GENOMIC DNA]</scope>
    <source>
        <strain evidence="1 2">CR2A</strain>
    </source>
</reference>
<proteinExistence type="predicted"/>
<dbReference type="RefSeq" id="WP_038367589.1">
    <property type="nucleotide sequence ID" value="NZ_AZIT01000024.1"/>
</dbReference>
<dbReference type="EMBL" id="AZIT01000024">
    <property type="protein sequence ID" value="ETZ17643.1"/>
    <property type="molecule type" value="Genomic_DNA"/>
</dbReference>
<organism evidence="1 2">
    <name type="scientific">Borrelia duttonii CR2A</name>
    <dbReference type="NCBI Taxonomy" id="1432657"/>
    <lineage>
        <taxon>Bacteria</taxon>
        <taxon>Pseudomonadati</taxon>
        <taxon>Spirochaetota</taxon>
        <taxon>Spirochaetia</taxon>
        <taxon>Spirochaetales</taxon>
        <taxon>Borreliaceae</taxon>
        <taxon>Borrelia</taxon>
    </lineage>
</organism>
<gene>
    <name evidence="1" type="ORF">BDCR2A_01449</name>
</gene>
<dbReference type="Proteomes" id="UP000019148">
    <property type="component" value="Unassembled WGS sequence"/>
</dbReference>
<protein>
    <submittedName>
        <fullName evidence="1">Uncharacterized protein</fullName>
    </submittedName>
</protein>
<comment type="caution">
    <text evidence="1">The sequence shown here is derived from an EMBL/GenBank/DDBJ whole genome shotgun (WGS) entry which is preliminary data.</text>
</comment>